<proteinExistence type="predicted"/>
<dbReference type="EMBL" id="MU117969">
    <property type="protein sequence ID" value="KAF9652305.1"/>
    <property type="molecule type" value="Genomic_DNA"/>
</dbReference>
<evidence type="ECO:0000313" key="2">
    <source>
        <dbReference type="Proteomes" id="UP000886501"/>
    </source>
</evidence>
<organism evidence="1 2">
    <name type="scientific">Thelephora ganbajun</name>
    <name type="common">Ganba fungus</name>
    <dbReference type="NCBI Taxonomy" id="370292"/>
    <lineage>
        <taxon>Eukaryota</taxon>
        <taxon>Fungi</taxon>
        <taxon>Dikarya</taxon>
        <taxon>Basidiomycota</taxon>
        <taxon>Agaricomycotina</taxon>
        <taxon>Agaricomycetes</taxon>
        <taxon>Thelephorales</taxon>
        <taxon>Thelephoraceae</taxon>
        <taxon>Thelephora</taxon>
    </lineage>
</organism>
<gene>
    <name evidence="1" type="ORF">BDM02DRAFT_3089328</name>
</gene>
<name>A0ACB6ZSC4_THEGA</name>
<dbReference type="Proteomes" id="UP000886501">
    <property type="component" value="Unassembled WGS sequence"/>
</dbReference>
<accession>A0ACB6ZSC4</accession>
<protein>
    <submittedName>
        <fullName evidence="1">Uncharacterized protein</fullName>
    </submittedName>
</protein>
<keyword evidence="2" id="KW-1185">Reference proteome</keyword>
<reference evidence="1" key="2">
    <citation type="journal article" date="2020" name="Nat. Commun.">
        <title>Large-scale genome sequencing of mycorrhizal fungi provides insights into the early evolution of symbiotic traits.</title>
        <authorList>
            <person name="Miyauchi S."/>
            <person name="Kiss E."/>
            <person name="Kuo A."/>
            <person name="Drula E."/>
            <person name="Kohler A."/>
            <person name="Sanchez-Garcia M."/>
            <person name="Morin E."/>
            <person name="Andreopoulos B."/>
            <person name="Barry K.W."/>
            <person name="Bonito G."/>
            <person name="Buee M."/>
            <person name="Carver A."/>
            <person name="Chen C."/>
            <person name="Cichocki N."/>
            <person name="Clum A."/>
            <person name="Culley D."/>
            <person name="Crous P.W."/>
            <person name="Fauchery L."/>
            <person name="Girlanda M."/>
            <person name="Hayes R.D."/>
            <person name="Keri Z."/>
            <person name="LaButti K."/>
            <person name="Lipzen A."/>
            <person name="Lombard V."/>
            <person name="Magnuson J."/>
            <person name="Maillard F."/>
            <person name="Murat C."/>
            <person name="Nolan M."/>
            <person name="Ohm R.A."/>
            <person name="Pangilinan J."/>
            <person name="Pereira M.F."/>
            <person name="Perotto S."/>
            <person name="Peter M."/>
            <person name="Pfister S."/>
            <person name="Riley R."/>
            <person name="Sitrit Y."/>
            <person name="Stielow J.B."/>
            <person name="Szollosi G."/>
            <person name="Zifcakova L."/>
            <person name="Stursova M."/>
            <person name="Spatafora J.W."/>
            <person name="Tedersoo L."/>
            <person name="Vaario L.M."/>
            <person name="Yamada A."/>
            <person name="Yan M."/>
            <person name="Wang P."/>
            <person name="Xu J."/>
            <person name="Bruns T."/>
            <person name="Baldrian P."/>
            <person name="Vilgalys R."/>
            <person name="Dunand C."/>
            <person name="Henrissat B."/>
            <person name="Grigoriev I.V."/>
            <person name="Hibbett D."/>
            <person name="Nagy L.G."/>
            <person name="Martin F.M."/>
        </authorList>
    </citation>
    <scope>NUCLEOTIDE SEQUENCE</scope>
    <source>
        <strain evidence="1">P2</strain>
    </source>
</reference>
<comment type="caution">
    <text evidence="1">The sequence shown here is derived from an EMBL/GenBank/DDBJ whole genome shotgun (WGS) entry which is preliminary data.</text>
</comment>
<reference evidence="1" key="1">
    <citation type="submission" date="2019-10" db="EMBL/GenBank/DDBJ databases">
        <authorList>
            <consortium name="DOE Joint Genome Institute"/>
            <person name="Kuo A."/>
            <person name="Miyauchi S."/>
            <person name="Kiss E."/>
            <person name="Drula E."/>
            <person name="Kohler A."/>
            <person name="Sanchez-Garcia M."/>
            <person name="Andreopoulos B."/>
            <person name="Barry K.W."/>
            <person name="Bonito G."/>
            <person name="Buee M."/>
            <person name="Carver A."/>
            <person name="Chen C."/>
            <person name="Cichocki N."/>
            <person name="Clum A."/>
            <person name="Culley D."/>
            <person name="Crous P.W."/>
            <person name="Fauchery L."/>
            <person name="Girlanda M."/>
            <person name="Hayes R."/>
            <person name="Keri Z."/>
            <person name="Labutti K."/>
            <person name="Lipzen A."/>
            <person name="Lombard V."/>
            <person name="Magnuson J."/>
            <person name="Maillard F."/>
            <person name="Morin E."/>
            <person name="Murat C."/>
            <person name="Nolan M."/>
            <person name="Ohm R."/>
            <person name="Pangilinan J."/>
            <person name="Pereira M."/>
            <person name="Perotto S."/>
            <person name="Peter M."/>
            <person name="Riley R."/>
            <person name="Sitrit Y."/>
            <person name="Stielow B."/>
            <person name="Szollosi G."/>
            <person name="Zifcakova L."/>
            <person name="Stursova M."/>
            <person name="Spatafora J.W."/>
            <person name="Tedersoo L."/>
            <person name="Vaario L.-M."/>
            <person name="Yamada A."/>
            <person name="Yan M."/>
            <person name="Wang P."/>
            <person name="Xu J."/>
            <person name="Bruns T."/>
            <person name="Baldrian P."/>
            <person name="Vilgalys R."/>
            <person name="Henrissat B."/>
            <person name="Grigoriev I.V."/>
            <person name="Hibbett D."/>
            <person name="Nagy L.G."/>
            <person name="Martin F.M."/>
        </authorList>
    </citation>
    <scope>NUCLEOTIDE SEQUENCE</scope>
    <source>
        <strain evidence="1">P2</strain>
    </source>
</reference>
<sequence>MTDLDDEKVEAPPLRPPLANTSSPSDKEPDDLERIRKWQEERIARKLRGEYESSVMHLTELIQDNSSTPLRIASVRIEGADHTRESFLGSIVKHHMGDPYSHDESTLQTVLLKARNIGHTLQETGLFHHVNAALEPARDVTAPAHDVDLVFKTKEKGRLQLKTSTEFGNQEGSASVVGRLRNAFGGAEVLEGQLSFGTQTKRSFHTALIAPLNPTLSTHGTLSIFGMERDNSAFASSSEVLRGLRATIRTGNNGTHELGYEAVLRHLGNLTSTASMSIRQAAGTSIKSSIFHNWTRDTRDDPIMATKGEYVKLSHEFAGIGGDASFYKAQSEAVISRRIASNACLSFSTRAGVLWSLLRPNYFSDRFQLGGSTSVRMFRNNSMGPRDGVDSLGGELYWAAGLSLISDLPKKPHWPVKTHLFLNAGRLDNLDKAKSLPSNVQESITRPSISAGLGIVYRFDPLRVEVNFGVPLVASKSDGHRRGFEVGIGVNFL</sequence>
<evidence type="ECO:0000313" key="1">
    <source>
        <dbReference type="EMBL" id="KAF9652305.1"/>
    </source>
</evidence>